<feature type="compositionally biased region" description="Polar residues" evidence="1">
    <location>
        <begin position="1"/>
        <end position="33"/>
    </location>
</feature>
<dbReference type="PANTHER" id="PTHR37544">
    <property type="entry name" value="SPRAY-RELATED"/>
    <property type="match status" value="1"/>
</dbReference>
<protein>
    <recommendedName>
        <fullName evidence="5">Phosphoribosylaminoimidazole-succinocarboxamide synthase</fullName>
    </recommendedName>
</protein>
<evidence type="ECO:0000256" key="2">
    <source>
        <dbReference type="SAM" id="Phobius"/>
    </source>
</evidence>
<feature type="transmembrane region" description="Helical" evidence="2">
    <location>
        <begin position="598"/>
        <end position="617"/>
    </location>
</feature>
<organism evidence="3 4">
    <name type="scientific">Peltaster fructicola</name>
    <dbReference type="NCBI Taxonomy" id="286661"/>
    <lineage>
        <taxon>Eukaryota</taxon>
        <taxon>Fungi</taxon>
        <taxon>Dikarya</taxon>
        <taxon>Ascomycota</taxon>
        <taxon>Pezizomycotina</taxon>
        <taxon>Dothideomycetes</taxon>
        <taxon>Dothideomycetes incertae sedis</taxon>
        <taxon>Peltaster</taxon>
    </lineage>
</organism>
<feature type="compositionally biased region" description="Polar residues" evidence="1">
    <location>
        <begin position="60"/>
        <end position="80"/>
    </location>
</feature>
<feature type="transmembrane region" description="Helical" evidence="2">
    <location>
        <begin position="713"/>
        <end position="735"/>
    </location>
</feature>
<evidence type="ECO:0008006" key="5">
    <source>
        <dbReference type="Google" id="ProtNLM"/>
    </source>
</evidence>
<feature type="transmembrane region" description="Helical" evidence="2">
    <location>
        <begin position="301"/>
        <end position="321"/>
    </location>
</feature>
<feature type="transmembrane region" description="Helical" evidence="2">
    <location>
        <begin position="450"/>
        <end position="473"/>
    </location>
</feature>
<dbReference type="InterPro" id="IPR021840">
    <property type="entry name" value="DUF3433"/>
</dbReference>
<evidence type="ECO:0000256" key="1">
    <source>
        <dbReference type="SAM" id="MobiDB-lite"/>
    </source>
</evidence>
<feature type="region of interest" description="Disordered" evidence="1">
    <location>
        <begin position="1"/>
        <end position="134"/>
    </location>
</feature>
<feature type="transmembrane region" description="Helical" evidence="2">
    <location>
        <begin position="644"/>
        <end position="668"/>
    </location>
</feature>
<dbReference type="Proteomes" id="UP000503462">
    <property type="component" value="Chromosome 3"/>
</dbReference>
<evidence type="ECO:0000313" key="4">
    <source>
        <dbReference type="Proteomes" id="UP000503462"/>
    </source>
</evidence>
<gene>
    <name evidence="3" type="ORF">AMS68_004806</name>
</gene>
<evidence type="ECO:0000313" key="3">
    <source>
        <dbReference type="EMBL" id="QIW99288.1"/>
    </source>
</evidence>
<feature type="compositionally biased region" description="Low complexity" evidence="1">
    <location>
        <begin position="34"/>
        <end position="49"/>
    </location>
</feature>
<dbReference type="OrthoDB" id="3057599at2759"/>
<feature type="transmembrane region" description="Helical" evidence="2">
    <location>
        <begin position="408"/>
        <end position="430"/>
    </location>
</feature>
<sequence length="900" mass="98931">MSSTLSPNNEHPLQLRETNVSKPSILHRSQSEQSITASESYYSLSSGDSRIIPANDRSQHTIQRFQTPPSRYRTPLQSGDNLGAATNEPQTALKGQGQRRHSLDNETPRPSGSPTYQRDGALKRKPVPSTVIEGPESMISSAGARSSVAMDMARGHNAPTPDVDDTPFIHFALDQLTRDEEVRGSRAYLGPTSEYNQAKRFSSASAAPAPQIRTARAAPAPSVPVSRAVAPTPTIQTARAMPAPGFQAAAEVPPRNPNRPASVSYASAGPAAKEADVFLPLAASPVRPLHFVPGILRTSRLVMFLVLLVVYLALLLLAAIYSLKYNGLWNYGTIGDNRYFVFQYLPILLGMILLLWLFQIQVAVARIAPFLAMSSATPAARTAGVNLPIYINDLLLPKLRYFQARLPVIGFFMLAAWLQLFTIPLLSSAFNVYFVGSGADGNWRWNTVQGVAWATIILYIILIVAVVVLMVYLARINETGLRWDPRSLADVMVMLERSNALDANSLPGHETARLGFWRTSNRPNDAFHAYGHANAEPRRYGVEAGKIREKHAVRDSADTDLEANRWRHSKDRMLGNEDEDHASSAVSYPWFLRITSTLLWAIIAFVLLLAFLIVSYLPSTSVFKGFAPNLPVIVGDLGFGADNFLFSFIPAILAMLCLLFWLNIDYAFRRFAPVMSMLREDGELAERNLLLSYPADFPVHVSAAAAANGHWRVALVSLNTLVAATIPILAGGVFWAQFDVPTQAVRIYAHTTGFYALTVFVTVYALSYFLILPLTRVERNLALHYPRQGNHVQTFSDIMALVRNSKILDDFAFHGPVSKVDLVTRLLSVQPGAKVESRPRVSAIPEAGNSMLSLADSLRGFGNARQRAIGGTGVSGVPRYGLARWAGRDGIEHFGIDRFR</sequence>
<dbReference type="Pfam" id="PF11915">
    <property type="entry name" value="DUF3433"/>
    <property type="match status" value="2"/>
</dbReference>
<keyword evidence="4" id="KW-1185">Reference proteome</keyword>
<dbReference type="EMBL" id="CP051141">
    <property type="protein sequence ID" value="QIW99288.1"/>
    <property type="molecule type" value="Genomic_DNA"/>
</dbReference>
<feature type="transmembrane region" description="Helical" evidence="2">
    <location>
        <begin position="747"/>
        <end position="771"/>
    </location>
</feature>
<keyword evidence="2" id="KW-0472">Membrane</keyword>
<keyword evidence="2" id="KW-0812">Transmembrane</keyword>
<dbReference type="PANTHER" id="PTHR37544:SF1">
    <property type="entry name" value="PHOSPHORIBOSYLAMINOIMIDAZOLE-SUCCINOCARBOXAMIDE SYNTHASE"/>
    <property type="match status" value="1"/>
</dbReference>
<proteinExistence type="predicted"/>
<dbReference type="AlphaFoldDB" id="A0A6H0XXE3"/>
<keyword evidence="2" id="KW-1133">Transmembrane helix</keyword>
<name>A0A6H0XXE3_9PEZI</name>
<reference evidence="3 4" key="1">
    <citation type="journal article" date="2016" name="Sci. Rep.">
        <title>Peltaster fructicola genome reveals evolution from an invasive phytopathogen to an ectophytic parasite.</title>
        <authorList>
            <person name="Xu C."/>
            <person name="Chen H."/>
            <person name="Gleason M.L."/>
            <person name="Xu J.R."/>
            <person name="Liu H."/>
            <person name="Zhang R."/>
            <person name="Sun G."/>
        </authorList>
    </citation>
    <scope>NUCLEOTIDE SEQUENCE [LARGE SCALE GENOMIC DNA]</scope>
    <source>
        <strain evidence="3 4">LNHT1506</strain>
    </source>
</reference>
<accession>A0A6H0XXE3</accession>
<feature type="transmembrane region" description="Helical" evidence="2">
    <location>
        <begin position="341"/>
        <end position="358"/>
    </location>
</feature>